<proteinExistence type="predicted"/>
<sequence>MLQIITDTDEEKIYNLLIWRRRKMQMPTINEAKIEQIELPHYSSNSENPEIIVAQIIRAENPLEGNPIVVFGHGNGETLDDYIQYSINFCPHGISICALDYRGYGYSDGLYGSCSATERDDVENVINHLKKEGFNKISYFGRSLGATCGIFAASKFPDLVCLALDSPWMSTKEWVAYRSMNDYGIKPEKFDEVIGGVFEEVKRKTGIDFNEVEEPRVAASRIKQPIYVIHGVNDTIVPYTNSEELISTVQSRDKKLESFEGDHNDLIRYLIYEKMFKFILKHNGVENITSEDNLQKVHNDHLSS</sequence>
<evidence type="ECO:0000259" key="1">
    <source>
        <dbReference type="Pfam" id="PF12146"/>
    </source>
</evidence>
<dbReference type="EMBL" id="JAPFFF010000062">
    <property type="protein sequence ID" value="KAK8836943.1"/>
    <property type="molecule type" value="Genomic_DNA"/>
</dbReference>
<dbReference type="PANTHER" id="PTHR43358">
    <property type="entry name" value="ALPHA/BETA-HYDROLASE"/>
    <property type="match status" value="1"/>
</dbReference>
<dbReference type="Pfam" id="PF12146">
    <property type="entry name" value="Hydrolase_4"/>
    <property type="match status" value="1"/>
</dbReference>
<dbReference type="InterPro" id="IPR052920">
    <property type="entry name" value="DNA-binding_regulatory"/>
</dbReference>
<organism evidence="2 3">
    <name type="scientific">Tritrichomonas musculus</name>
    <dbReference type="NCBI Taxonomy" id="1915356"/>
    <lineage>
        <taxon>Eukaryota</taxon>
        <taxon>Metamonada</taxon>
        <taxon>Parabasalia</taxon>
        <taxon>Tritrichomonadida</taxon>
        <taxon>Tritrichomonadidae</taxon>
        <taxon>Tritrichomonas</taxon>
    </lineage>
</organism>
<gene>
    <name evidence="2" type="ORF">M9Y10_036974</name>
</gene>
<name>A0ABR2GTH9_9EUKA</name>
<evidence type="ECO:0000313" key="2">
    <source>
        <dbReference type="EMBL" id="KAK8836943.1"/>
    </source>
</evidence>
<protein>
    <recommendedName>
        <fullName evidence="1">Serine aminopeptidase S33 domain-containing protein</fullName>
    </recommendedName>
</protein>
<dbReference type="InterPro" id="IPR022742">
    <property type="entry name" value="Hydrolase_4"/>
</dbReference>
<evidence type="ECO:0000313" key="3">
    <source>
        <dbReference type="Proteomes" id="UP001470230"/>
    </source>
</evidence>
<dbReference type="InterPro" id="IPR029058">
    <property type="entry name" value="AB_hydrolase_fold"/>
</dbReference>
<accession>A0ABR2GTH9</accession>
<dbReference type="Gene3D" id="3.40.50.1820">
    <property type="entry name" value="alpha/beta hydrolase"/>
    <property type="match status" value="1"/>
</dbReference>
<reference evidence="2 3" key="1">
    <citation type="submission" date="2024-04" db="EMBL/GenBank/DDBJ databases">
        <title>Tritrichomonas musculus Genome.</title>
        <authorList>
            <person name="Alves-Ferreira E."/>
            <person name="Grigg M."/>
            <person name="Lorenzi H."/>
            <person name="Galac M."/>
        </authorList>
    </citation>
    <scope>NUCLEOTIDE SEQUENCE [LARGE SCALE GENOMIC DNA]</scope>
    <source>
        <strain evidence="2 3">EAF2021</strain>
    </source>
</reference>
<feature type="domain" description="Serine aminopeptidase S33" evidence="1">
    <location>
        <begin position="68"/>
        <end position="174"/>
    </location>
</feature>
<dbReference type="Proteomes" id="UP001470230">
    <property type="component" value="Unassembled WGS sequence"/>
</dbReference>
<dbReference type="SUPFAM" id="SSF53474">
    <property type="entry name" value="alpha/beta-Hydrolases"/>
    <property type="match status" value="1"/>
</dbReference>
<keyword evidence="3" id="KW-1185">Reference proteome</keyword>
<comment type="caution">
    <text evidence="2">The sequence shown here is derived from an EMBL/GenBank/DDBJ whole genome shotgun (WGS) entry which is preliminary data.</text>
</comment>
<dbReference type="PANTHER" id="PTHR43358:SF4">
    <property type="entry name" value="ALPHA_BETA HYDROLASE FOLD-1 DOMAIN-CONTAINING PROTEIN"/>
    <property type="match status" value="1"/>
</dbReference>